<sequence>MNTSSSSITASYTQESDFEQAINGRIAELWHSREEGTLKSFDKTQLFWISLTNPKHRKAIVIVNGRIECTWKYQELFYDLYQQGYDVYSYDHRGQGYSDRLIEDKQMGYVEEFDDYVHDLHRLVNHFELSNYQTCHLLGHSMGGNIATRYVQTYPDHPFHAMALSAPMFGVNLPWHLKPIAPLLGQILTALYPKPTFAPGQQAYFPKPFAGNLLSQSTVRYQWFRDLYEQKPEIKIGGASTRWVWQGLIASKQCHQMTRQIKIPLLLLQASEDQIVSNQDQIRFMKKLARTNIHCAMKIIYGAKHEVLFEQDEYRNEALDTTLWFLDQHSTENRKN</sequence>
<dbReference type="PRINTS" id="PR00111">
    <property type="entry name" value="ABHYDROLASE"/>
</dbReference>
<dbReference type="EMBL" id="AEVT01000131">
    <property type="protein sequence ID" value="EGA67847.1"/>
    <property type="molecule type" value="Genomic_DNA"/>
</dbReference>
<name>E8MDQ5_PHOS4</name>
<dbReference type="InterPro" id="IPR051044">
    <property type="entry name" value="MAG_DAG_Lipase"/>
</dbReference>
<organism evidence="2 3">
    <name type="scientific">Vibrio sinaloensis DSM 21326</name>
    <dbReference type="NCBI Taxonomy" id="945550"/>
    <lineage>
        <taxon>Bacteria</taxon>
        <taxon>Pseudomonadati</taxon>
        <taxon>Pseudomonadota</taxon>
        <taxon>Gammaproteobacteria</taxon>
        <taxon>Vibrionales</taxon>
        <taxon>Vibrionaceae</taxon>
        <taxon>Vibrio</taxon>
        <taxon>Vibrio oreintalis group</taxon>
    </lineage>
</organism>
<dbReference type="PANTHER" id="PTHR11614">
    <property type="entry name" value="PHOSPHOLIPASE-RELATED"/>
    <property type="match status" value="1"/>
</dbReference>
<evidence type="ECO:0000313" key="2">
    <source>
        <dbReference type="EMBL" id="EGA67847.1"/>
    </source>
</evidence>
<feature type="domain" description="Serine aminopeptidase S33" evidence="1">
    <location>
        <begin position="55"/>
        <end position="312"/>
    </location>
</feature>
<dbReference type="InterPro" id="IPR022742">
    <property type="entry name" value="Hydrolase_4"/>
</dbReference>
<gene>
    <name evidence="2" type="ORF">VISI1226_16258</name>
</gene>
<dbReference type="eggNOG" id="COG2267">
    <property type="taxonomic scope" value="Bacteria"/>
</dbReference>
<dbReference type="InterPro" id="IPR029058">
    <property type="entry name" value="AB_hydrolase_fold"/>
</dbReference>
<protein>
    <submittedName>
        <fullName evidence="2">Lysophospholipase</fullName>
    </submittedName>
</protein>
<dbReference type="Pfam" id="PF12146">
    <property type="entry name" value="Hydrolase_4"/>
    <property type="match status" value="1"/>
</dbReference>
<dbReference type="Gene3D" id="3.40.50.1820">
    <property type="entry name" value="alpha/beta hydrolase"/>
    <property type="match status" value="1"/>
</dbReference>
<comment type="caution">
    <text evidence="2">The sequence shown here is derived from an EMBL/GenBank/DDBJ whole genome shotgun (WGS) entry which is preliminary data.</text>
</comment>
<dbReference type="RefSeq" id="WP_008081803.1">
    <property type="nucleotide sequence ID" value="NZ_AEVT01000131.1"/>
</dbReference>
<dbReference type="InterPro" id="IPR000073">
    <property type="entry name" value="AB_hydrolase_1"/>
</dbReference>
<reference evidence="2 3" key="1">
    <citation type="journal article" date="2012" name="Int. J. Syst. Evol. Microbiol.">
        <title>Vibrio caribbeanicus sp. nov., isolated from the marine sponge Scleritoderma cyanea.</title>
        <authorList>
            <person name="Hoffmann M."/>
            <person name="Monday S.R."/>
            <person name="Allard M.W."/>
            <person name="Strain E.A."/>
            <person name="Whittaker P."/>
            <person name="Naum M."/>
            <person name="McCarthy P.J."/>
            <person name="Lopez J.V."/>
            <person name="Fischer M."/>
            <person name="Brown E.W."/>
        </authorList>
    </citation>
    <scope>NUCLEOTIDE SEQUENCE [LARGE SCALE GENOMIC DNA]</scope>
    <source>
        <strain evidence="3">DSMZ 21326</strain>
    </source>
</reference>
<dbReference type="GeneID" id="95571649"/>
<dbReference type="OrthoDB" id="9788260at2"/>
<accession>E8MDQ5</accession>
<proteinExistence type="predicted"/>
<evidence type="ECO:0000313" key="3">
    <source>
        <dbReference type="Proteomes" id="UP000006228"/>
    </source>
</evidence>
<dbReference type="ESTHER" id="9vibr-e8mdq5">
    <property type="family name" value="Monoglyceridelipase_lysophospholip"/>
</dbReference>
<dbReference type="AlphaFoldDB" id="E8MDQ5"/>
<evidence type="ECO:0000259" key="1">
    <source>
        <dbReference type="Pfam" id="PF12146"/>
    </source>
</evidence>
<dbReference type="Proteomes" id="UP000006228">
    <property type="component" value="Unassembled WGS sequence"/>
</dbReference>
<dbReference type="SUPFAM" id="SSF53474">
    <property type="entry name" value="alpha/beta-Hydrolases"/>
    <property type="match status" value="1"/>
</dbReference>